<dbReference type="RefSeq" id="WP_218055439.1">
    <property type="nucleotide sequence ID" value="NZ_CZQA01000014.1"/>
</dbReference>
<name>A0A0S4LPS5_9BACT</name>
<dbReference type="Pfam" id="PF00364">
    <property type="entry name" value="Biotin_lipoyl"/>
    <property type="match status" value="1"/>
</dbReference>
<dbReference type="PROSITE" id="PS50968">
    <property type="entry name" value="BIOTINYL_LIPOYL"/>
    <property type="match status" value="1"/>
</dbReference>
<dbReference type="Proteomes" id="UP000199032">
    <property type="component" value="Unassembled WGS sequence"/>
</dbReference>
<evidence type="ECO:0000256" key="4">
    <source>
        <dbReference type="ARBA" id="ARBA00022516"/>
    </source>
</evidence>
<dbReference type="GO" id="GO:0009317">
    <property type="term" value="C:acetyl-CoA carboxylase complex"/>
    <property type="evidence" value="ECO:0007669"/>
    <property type="project" value="InterPro"/>
</dbReference>
<evidence type="ECO:0000256" key="8">
    <source>
        <dbReference type="ARBA" id="ARBA00023267"/>
    </source>
</evidence>
<sequence length="184" mass="20338">MRSRRSKPKARRIVLSERPGPPLGEATLTIGSNKHLQELIDLLRRNNLTELEIEHQGVRIRLRHELTAKASVAVHQESAPTILQQPSHTVSSAMPVMEGTAGFVTVTSPIVGTFYRSPSPDADSYVDEGDFVKKGQVLCIVEAMKLMNEIESEIDGRIVKILVENTKSVEYGQALFLIDPKATP</sequence>
<evidence type="ECO:0000259" key="10">
    <source>
        <dbReference type="PROSITE" id="PS50968"/>
    </source>
</evidence>
<dbReference type="InterPro" id="IPR001249">
    <property type="entry name" value="AcCoA_biotinCC"/>
</dbReference>
<dbReference type="PRINTS" id="PR01071">
    <property type="entry name" value="ACOABIOTINCC"/>
</dbReference>
<evidence type="ECO:0000313" key="12">
    <source>
        <dbReference type="Proteomes" id="UP000199032"/>
    </source>
</evidence>
<comment type="pathway">
    <text evidence="2 9">Lipid metabolism; fatty acid biosynthesis.</text>
</comment>
<evidence type="ECO:0000256" key="1">
    <source>
        <dbReference type="ARBA" id="ARBA00003761"/>
    </source>
</evidence>
<feature type="domain" description="Lipoyl-binding" evidence="10">
    <location>
        <begin position="103"/>
        <end position="179"/>
    </location>
</feature>
<keyword evidence="7 9" id="KW-0275">Fatty acid biosynthesis</keyword>
<dbReference type="UniPathway" id="UPA00094"/>
<proteinExistence type="predicted"/>
<dbReference type="GO" id="GO:0006633">
    <property type="term" value="P:fatty acid biosynthetic process"/>
    <property type="evidence" value="ECO:0007669"/>
    <property type="project" value="UniProtKB-UniPathway"/>
</dbReference>
<dbReference type="AlphaFoldDB" id="A0A0S4LPS5"/>
<dbReference type="InterPro" id="IPR011053">
    <property type="entry name" value="Single_hybrid_motif"/>
</dbReference>
<dbReference type="PROSITE" id="PS00188">
    <property type="entry name" value="BIOTIN"/>
    <property type="match status" value="1"/>
</dbReference>
<evidence type="ECO:0000256" key="2">
    <source>
        <dbReference type="ARBA" id="ARBA00005194"/>
    </source>
</evidence>
<keyword evidence="6 9" id="KW-0443">Lipid metabolism</keyword>
<keyword evidence="5 9" id="KW-0276">Fatty acid metabolism</keyword>
<dbReference type="InterPro" id="IPR000089">
    <property type="entry name" value="Biotin_lipoyl"/>
</dbReference>
<protein>
    <recommendedName>
        <fullName evidence="3 9">Biotin carboxyl carrier protein of acetyl-CoA carboxylase</fullName>
    </recommendedName>
</protein>
<dbReference type="Gene3D" id="2.40.50.100">
    <property type="match status" value="1"/>
</dbReference>
<evidence type="ECO:0000313" key="11">
    <source>
        <dbReference type="EMBL" id="CUS39525.1"/>
    </source>
</evidence>
<dbReference type="EMBL" id="CZQA01000014">
    <property type="protein sequence ID" value="CUS39525.1"/>
    <property type="molecule type" value="Genomic_DNA"/>
</dbReference>
<reference evidence="11 12" key="1">
    <citation type="submission" date="2015-10" db="EMBL/GenBank/DDBJ databases">
        <authorList>
            <person name="Gilbert D.G."/>
        </authorList>
    </citation>
    <scope>NUCLEOTIDE SEQUENCE [LARGE SCALE GENOMIC DNA]</scope>
    <source>
        <strain evidence="11">COMA1</strain>
    </source>
</reference>
<dbReference type="PANTHER" id="PTHR45266">
    <property type="entry name" value="OXALOACETATE DECARBOXYLASE ALPHA CHAIN"/>
    <property type="match status" value="1"/>
</dbReference>
<keyword evidence="4 9" id="KW-0444">Lipid biosynthesis</keyword>
<accession>A0A0S4LPS5</accession>
<evidence type="ECO:0000256" key="9">
    <source>
        <dbReference type="RuleBase" id="RU364072"/>
    </source>
</evidence>
<evidence type="ECO:0000256" key="3">
    <source>
        <dbReference type="ARBA" id="ARBA00017562"/>
    </source>
</evidence>
<evidence type="ECO:0000256" key="5">
    <source>
        <dbReference type="ARBA" id="ARBA00022832"/>
    </source>
</evidence>
<dbReference type="CDD" id="cd06850">
    <property type="entry name" value="biotinyl_domain"/>
    <property type="match status" value="1"/>
</dbReference>
<evidence type="ECO:0000256" key="6">
    <source>
        <dbReference type="ARBA" id="ARBA00023098"/>
    </source>
</evidence>
<dbReference type="SUPFAM" id="SSF51230">
    <property type="entry name" value="Single hybrid motif"/>
    <property type="match status" value="1"/>
</dbReference>
<evidence type="ECO:0000256" key="7">
    <source>
        <dbReference type="ARBA" id="ARBA00023160"/>
    </source>
</evidence>
<dbReference type="InterPro" id="IPR001882">
    <property type="entry name" value="Biotin_BS"/>
</dbReference>
<dbReference type="NCBIfam" id="TIGR00531">
    <property type="entry name" value="BCCP"/>
    <property type="match status" value="1"/>
</dbReference>
<dbReference type="STRING" id="1742972.COMA1_80068"/>
<dbReference type="InterPro" id="IPR050709">
    <property type="entry name" value="Biotin_Carboxyl_Carrier/Decarb"/>
</dbReference>
<organism evidence="11 12">
    <name type="scientific">Candidatus Nitrospira nitrosa</name>
    <dbReference type="NCBI Taxonomy" id="1742972"/>
    <lineage>
        <taxon>Bacteria</taxon>
        <taxon>Pseudomonadati</taxon>
        <taxon>Nitrospirota</taxon>
        <taxon>Nitrospiria</taxon>
        <taxon>Nitrospirales</taxon>
        <taxon>Nitrospiraceae</taxon>
        <taxon>Nitrospira</taxon>
    </lineage>
</organism>
<keyword evidence="12" id="KW-1185">Reference proteome</keyword>
<comment type="function">
    <text evidence="1 9">This protein is a component of the acetyl coenzyme A carboxylase complex; first, biotin carboxylase catalyzes the carboxylation of the carrier protein and then the transcarboxylase transfers the carboxyl group to form malonyl-CoA.</text>
</comment>
<dbReference type="PANTHER" id="PTHR45266:SF3">
    <property type="entry name" value="OXALOACETATE DECARBOXYLASE ALPHA CHAIN"/>
    <property type="match status" value="1"/>
</dbReference>
<keyword evidence="8 9" id="KW-0092">Biotin</keyword>
<dbReference type="GO" id="GO:0003989">
    <property type="term" value="F:acetyl-CoA carboxylase activity"/>
    <property type="evidence" value="ECO:0007669"/>
    <property type="project" value="InterPro"/>
</dbReference>
<gene>
    <name evidence="11" type="primary">accB</name>
    <name evidence="11" type="ORF">COMA1_80068</name>
</gene>